<dbReference type="AlphaFoldDB" id="A0A821VC99"/>
<keyword evidence="3" id="KW-1185">Reference proteome</keyword>
<evidence type="ECO:0000256" key="1">
    <source>
        <dbReference type="SAM" id="SignalP"/>
    </source>
</evidence>
<evidence type="ECO:0000313" key="3">
    <source>
        <dbReference type="Proteomes" id="UP000663880"/>
    </source>
</evidence>
<feature type="chain" id="PRO_5032621868" evidence="1">
    <location>
        <begin position="28"/>
        <end position="85"/>
    </location>
</feature>
<dbReference type="EMBL" id="CAJOBZ010000040">
    <property type="protein sequence ID" value="CAF4904465.1"/>
    <property type="molecule type" value="Genomic_DNA"/>
</dbReference>
<dbReference type="InterPro" id="IPR016186">
    <property type="entry name" value="C-type_lectin-like/link_sf"/>
</dbReference>
<dbReference type="InterPro" id="IPR016187">
    <property type="entry name" value="CTDL_fold"/>
</dbReference>
<sequence>MEALETRGKVLALTAIVFIAFWSQCKGVEGKNSTRMSYICPPMFIRLGHSCYFFSENKATWQNALFTCKKMSCKKLPYQPSRNVV</sequence>
<dbReference type="Proteomes" id="UP000663880">
    <property type="component" value="Unassembled WGS sequence"/>
</dbReference>
<keyword evidence="1" id="KW-0732">Signal</keyword>
<name>A0A821VC99_9NEOP</name>
<proteinExistence type="predicted"/>
<dbReference type="SUPFAM" id="SSF56436">
    <property type="entry name" value="C-type lectin-like"/>
    <property type="match status" value="1"/>
</dbReference>
<reference evidence="2" key="1">
    <citation type="submission" date="2021-02" db="EMBL/GenBank/DDBJ databases">
        <authorList>
            <person name="Steward A R."/>
        </authorList>
    </citation>
    <scope>NUCLEOTIDE SEQUENCE</scope>
</reference>
<evidence type="ECO:0000313" key="2">
    <source>
        <dbReference type="EMBL" id="CAF4904465.1"/>
    </source>
</evidence>
<dbReference type="Gene3D" id="3.10.100.10">
    <property type="entry name" value="Mannose-Binding Protein A, subunit A"/>
    <property type="match status" value="1"/>
</dbReference>
<organism evidence="2 3">
    <name type="scientific">Pieris macdunnoughi</name>
    <dbReference type="NCBI Taxonomy" id="345717"/>
    <lineage>
        <taxon>Eukaryota</taxon>
        <taxon>Metazoa</taxon>
        <taxon>Ecdysozoa</taxon>
        <taxon>Arthropoda</taxon>
        <taxon>Hexapoda</taxon>
        <taxon>Insecta</taxon>
        <taxon>Pterygota</taxon>
        <taxon>Neoptera</taxon>
        <taxon>Endopterygota</taxon>
        <taxon>Lepidoptera</taxon>
        <taxon>Glossata</taxon>
        <taxon>Ditrysia</taxon>
        <taxon>Papilionoidea</taxon>
        <taxon>Pieridae</taxon>
        <taxon>Pierinae</taxon>
        <taxon>Pieris</taxon>
    </lineage>
</organism>
<feature type="signal peptide" evidence="1">
    <location>
        <begin position="1"/>
        <end position="27"/>
    </location>
</feature>
<dbReference type="OrthoDB" id="6133475at2759"/>
<accession>A0A821VC99</accession>
<comment type="caution">
    <text evidence="2">The sequence shown here is derived from an EMBL/GenBank/DDBJ whole genome shotgun (WGS) entry which is preliminary data.</text>
</comment>
<gene>
    <name evidence="2" type="ORF">PMACD_LOCUS11577</name>
</gene>
<protein>
    <submittedName>
        <fullName evidence="2">Uncharacterized protein</fullName>
    </submittedName>
</protein>